<keyword evidence="4" id="KW-1185">Reference proteome</keyword>
<evidence type="ECO:0000256" key="1">
    <source>
        <dbReference type="ARBA" id="ARBA00006479"/>
    </source>
</evidence>
<dbReference type="InterPro" id="IPR036388">
    <property type="entry name" value="WH-like_DNA-bd_sf"/>
</dbReference>
<dbReference type="SUPFAM" id="SSF46785">
    <property type="entry name" value="Winged helix' DNA-binding domain"/>
    <property type="match status" value="1"/>
</dbReference>
<dbReference type="PROSITE" id="PS01125">
    <property type="entry name" value="ROK"/>
    <property type="match status" value="1"/>
</dbReference>
<dbReference type="InterPro" id="IPR049874">
    <property type="entry name" value="ROK_cs"/>
</dbReference>
<feature type="domain" description="HTH marR-type" evidence="2">
    <location>
        <begin position="26"/>
        <end position="79"/>
    </location>
</feature>
<reference evidence="3 4" key="1">
    <citation type="submission" date="2019-08" db="EMBL/GenBank/DDBJ databases">
        <title>Bacterial whole genome sequence for Glaciihabitans sp. CHu50b-6-2.</title>
        <authorList>
            <person name="Jin L."/>
        </authorList>
    </citation>
    <scope>NUCLEOTIDE SEQUENCE [LARGE SCALE GENOMIC DNA]</scope>
    <source>
        <strain evidence="3 4">CHu50b-6-2</strain>
    </source>
</reference>
<dbReference type="PANTHER" id="PTHR18964">
    <property type="entry name" value="ROK (REPRESSOR, ORF, KINASE) FAMILY"/>
    <property type="match status" value="1"/>
</dbReference>
<comment type="similarity">
    <text evidence="1">Belongs to the ROK (NagC/XylR) family.</text>
</comment>
<dbReference type="Pfam" id="PF12802">
    <property type="entry name" value="MarR_2"/>
    <property type="match status" value="1"/>
</dbReference>
<accession>A0A5C8UUW9</accession>
<dbReference type="PANTHER" id="PTHR18964:SF173">
    <property type="entry name" value="GLUCOKINASE"/>
    <property type="match status" value="1"/>
</dbReference>
<dbReference type="InterPro" id="IPR043129">
    <property type="entry name" value="ATPase_NBD"/>
</dbReference>
<name>A0A5C8UUW9_9MICO</name>
<evidence type="ECO:0000313" key="3">
    <source>
        <dbReference type="EMBL" id="TXN32434.1"/>
    </source>
</evidence>
<gene>
    <name evidence="3" type="ORF">FVP33_02165</name>
</gene>
<dbReference type="InterPro" id="IPR011991">
    <property type="entry name" value="ArsR-like_HTH"/>
</dbReference>
<dbReference type="InterPro" id="IPR000600">
    <property type="entry name" value="ROK"/>
</dbReference>
<dbReference type="Proteomes" id="UP000321379">
    <property type="component" value="Unassembled WGS sequence"/>
</dbReference>
<dbReference type="GO" id="GO:0003700">
    <property type="term" value="F:DNA-binding transcription factor activity"/>
    <property type="evidence" value="ECO:0007669"/>
    <property type="project" value="InterPro"/>
</dbReference>
<dbReference type="AlphaFoldDB" id="A0A5C8UUW9"/>
<evidence type="ECO:0000259" key="2">
    <source>
        <dbReference type="Pfam" id="PF12802"/>
    </source>
</evidence>
<dbReference type="Gene3D" id="1.10.10.10">
    <property type="entry name" value="Winged helix-like DNA-binding domain superfamily/Winged helix DNA-binding domain"/>
    <property type="match status" value="1"/>
</dbReference>
<evidence type="ECO:0000313" key="4">
    <source>
        <dbReference type="Proteomes" id="UP000321379"/>
    </source>
</evidence>
<dbReference type="SUPFAM" id="SSF53067">
    <property type="entry name" value="Actin-like ATPase domain"/>
    <property type="match status" value="1"/>
</dbReference>
<sequence length="396" mass="41000">MPASPHPVSRGARNPGSQTALRELNQQRIIDALLGGGPSTQAELARQTGLSTATVSNIIKNMAHSGIVATEPTTSSGRRALLVRLISNGAVAVGIDFGRRHLRIVIVTLGHVVVDEVYVELPPGHRAEEGIDRATELLAGMLERHAIAPSSVLGVGVGIPGPIDQRTNTVVQGAILPEWEGIHLPDLEKRLHFPVVFDNDANLGALAEVTWGPHNSVENLAFVKVGSGIGAGLILNGRPYYGSIGITGEIGHETIVDNGLVCHCGNRGCLETVASTSVMMQLLSRGGAATVTTADIVQNALGGDPATLRVLDDSGVAIGRALASIANLINPQVIVIGGPLAGLGEILLEPVQRGLRRHAVPSVGAATTIVMSALGDRAEVLGAASLVLQPSGLRQN</sequence>
<proteinExistence type="inferred from homology"/>
<dbReference type="CDD" id="cd24076">
    <property type="entry name" value="ASKHA_ATPase_ROK_BsXylR-like"/>
    <property type="match status" value="1"/>
</dbReference>
<dbReference type="InterPro" id="IPR000835">
    <property type="entry name" value="HTH_MarR-typ"/>
</dbReference>
<dbReference type="InterPro" id="IPR036390">
    <property type="entry name" value="WH_DNA-bd_sf"/>
</dbReference>
<organism evidence="3 4">
    <name type="scientific">Lacisediminihabitans profunda</name>
    <dbReference type="NCBI Taxonomy" id="2594790"/>
    <lineage>
        <taxon>Bacteria</taxon>
        <taxon>Bacillati</taxon>
        <taxon>Actinomycetota</taxon>
        <taxon>Actinomycetes</taxon>
        <taxon>Micrococcales</taxon>
        <taxon>Microbacteriaceae</taxon>
        <taxon>Lacisediminihabitans</taxon>
    </lineage>
</organism>
<dbReference type="Pfam" id="PF00480">
    <property type="entry name" value="ROK"/>
    <property type="match status" value="1"/>
</dbReference>
<dbReference type="Gene3D" id="3.30.420.40">
    <property type="match status" value="2"/>
</dbReference>
<dbReference type="CDD" id="cd00090">
    <property type="entry name" value="HTH_ARSR"/>
    <property type="match status" value="1"/>
</dbReference>
<dbReference type="RefSeq" id="WP_147781981.1">
    <property type="nucleotide sequence ID" value="NZ_VRMG01000003.1"/>
</dbReference>
<dbReference type="EMBL" id="VRMG01000003">
    <property type="protein sequence ID" value="TXN32434.1"/>
    <property type="molecule type" value="Genomic_DNA"/>
</dbReference>
<protein>
    <submittedName>
        <fullName evidence="3">ROK family transcriptional regulator</fullName>
    </submittedName>
</protein>
<comment type="caution">
    <text evidence="3">The sequence shown here is derived from an EMBL/GenBank/DDBJ whole genome shotgun (WGS) entry which is preliminary data.</text>
</comment>